<protein>
    <submittedName>
        <fullName evidence="2">Uncharacterized protein</fullName>
    </submittedName>
</protein>
<feature type="compositionally biased region" description="Basic and acidic residues" evidence="1">
    <location>
        <begin position="196"/>
        <end position="205"/>
    </location>
</feature>
<organism evidence="2 3">
    <name type="scientific">Colletotrichum plurivorum</name>
    <dbReference type="NCBI Taxonomy" id="2175906"/>
    <lineage>
        <taxon>Eukaryota</taxon>
        <taxon>Fungi</taxon>
        <taxon>Dikarya</taxon>
        <taxon>Ascomycota</taxon>
        <taxon>Pezizomycotina</taxon>
        <taxon>Sordariomycetes</taxon>
        <taxon>Hypocreomycetidae</taxon>
        <taxon>Glomerellales</taxon>
        <taxon>Glomerellaceae</taxon>
        <taxon>Colletotrichum</taxon>
        <taxon>Colletotrichum orchidearum species complex</taxon>
    </lineage>
</organism>
<feature type="region of interest" description="Disordered" evidence="1">
    <location>
        <begin position="91"/>
        <end position="111"/>
    </location>
</feature>
<feature type="region of interest" description="Disordered" evidence="1">
    <location>
        <begin position="1"/>
        <end position="71"/>
    </location>
</feature>
<dbReference type="EMBL" id="WIGO01000249">
    <property type="protein sequence ID" value="KAF6822007.1"/>
    <property type="molecule type" value="Genomic_DNA"/>
</dbReference>
<name>A0A8H6JZJ9_9PEZI</name>
<feature type="compositionally biased region" description="Polar residues" evidence="1">
    <location>
        <begin position="207"/>
        <end position="220"/>
    </location>
</feature>
<feature type="region of interest" description="Disordered" evidence="1">
    <location>
        <begin position="196"/>
        <end position="256"/>
    </location>
</feature>
<dbReference type="AlphaFoldDB" id="A0A8H6JZJ9"/>
<evidence type="ECO:0000256" key="1">
    <source>
        <dbReference type="SAM" id="MobiDB-lite"/>
    </source>
</evidence>
<comment type="caution">
    <text evidence="2">The sequence shown here is derived from an EMBL/GenBank/DDBJ whole genome shotgun (WGS) entry which is preliminary data.</text>
</comment>
<accession>A0A8H6JZJ9</accession>
<reference evidence="2" key="1">
    <citation type="journal article" date="2020" name="Phytopathology">
        <title>Genome Sequence Resources of Colletotrichum truncatum, C. plurivorum, C. musicola, and C. sojae: Four Species Pathogenic to Soybean (Glycine max).</title>
        <authorList>
            <person name="Rogerio F."/>
            <person name="Boufleur T.R."/>
            <person name="Ciampi-Guillardi M."/>
            <person name="Sukno S.A."/>
            <person name="Thon M.R."/>
            <person name="Massola Junior N.S."/>
            <person name="Baroncelli R."/>
        </authorList>
    </citation>
    <scope>NUCLEOTIDE SEQUENCE</scope>
    <source>
        <strain evidence="2">LFN00145</strain>
    </source>
</reference>
<keyword evidence="3" id="KW-1185">Reference proteome</keyword>
<evidence type="ECO:0000313" key="3">
    <source>
        <dbReference type="Proteomes" id="UP000654918"/>
    </source>
</evidence>
<sequence>MAGPVSADCSTSAAKGRTAVGQVTAGDSAQEKPKGHSCCNASKPQSDAGPPPSPDVLHLQSQQRQQQQKSFTRAKFRGSWGLLREAQLGRRRRSGSFSRRKRAKDRLGPLGSGPMVWPGGQCVVLLELLVLDCWCMRLAGRLHVCVARSGKRGGRRRVSQGCDSLAGRRQRCLRPRVECVILLVCCESEREREDRSSGSEVEREVSALSTQHQAASSRQGSPGRLVPTSEAVEDTMMDRDAEGPYNGLQRADLSSRRPNRHFRAASCSMVYH</sequence>
<dbReference type="Proteomes" id="UP000654918">
    <property type="component" value="Unassembled WGS sequence"/>
</dbReference>
<proteinExistence type="predicted"/>
<feature type="compositionally biased region" description="Basic residues" evidence="1">
    <location>
        <begin position="91"/>
        <end position="104"/>
    </location>
</feature>
<evidence type="ECO:0000313" key="2">
    <source>
        <dbReference type="EMBL" id="KAF6822007.1"/>
    </source>
</evidence>
<gene>
    <name evidence="2" type="ORF">CPLU01_12285</name>
</gene>